<gene>
    <name evidence="3" type="primary">Dana\GF20156</name>
    <name evidence="3" type="synonym">dana_GLEANR_2387</name>
    <name evidence="3" type="ORF">GF20156</name>
</gene>
<dbReference type="InterPro" id="IPR038050">
    <property type="entry name" value="Neuro_actylchol_rec"/>
</dbReference>
<protein>
    <recommendedName>
        <fullName evidence="2">Neurotransmitter-gated ion-channel transmembrane domain-containing protein</fullName>
    </recommendedName>
</protein>
<evidence type="ECO:0000259" key="2">
    <source>
        <dbReference type="Pfam" id="PF02932"/>
    </source>
</evidence>
<dbReference type="HOGENOM" id="CLU_2690379_0_0_1"/>
<name>B3N1J0_DROAN</name>
<keyword evidence="4" id="KW-1185">Reference proteome</keyword>
<proteinExistence type="predicted"/>
<dbReference type="SUPFAM" id="SSF90112">
    <property type="entry name" value="Neurotransmitter-gated ion-channel transmembrane pore"/>
    <property type="match status" value="1"/>
</dbReference>
<keyword evidence="1" id="KW-1133">Transmembrane helix</keyword>
<dbReference type="GO" id="GO:0016020">
    <property type="term" value="C:membrane"/>
    <property type="evidence" value="ECO:0007669"/>
    <property type="project" value="InterPro"/>
</dbReference>
<evidence type="ECO:0000313" key="4">
    <source>
        <dbReference type="Proteomes" id="UP000007801"/>
    </source>
</evidence>
<dbReference type="GO" id="GO:0006811">
    <property type="term" value="P:monoatomic ion transport"/>
    <property type="evidence" value="ECO:0007669"/>
    <property type="project" value="InterPro"/>
</dbReference>
<dbReference type="InterPro" id="IPR036719">
    <property type="entry name" value="Neuro-gated_channel_TM_sf"/>
</dbReference>
<feature type="transmembrane region" description="Helical" evidence="1">
    <location>
        <begin position="229"/>
        <end position="253"/>
    </location>
</feature>
<reference evidence="3 4" key="1">
    <citation type="journal article" date="2007" name="Nature">
        <title>Evolution of genes and genomes on the Drosophila phylogeny.</title>
        <authorList>
            <consortium name="Drosophila 12 Genomes Consortium"/>
            <person name="Clark A.G."/>
            <person name="Eisen M.B."/>
            <person name="Smith D.R."/>
            <person name="Bergman C.M."/>
            <person name="Oliver B."/>
            <person name="Markow T.A."/>
            <person name="Kaufman T.C."/>
            <person name="Kellis M."/>
            <person name="Gelbart W."/>
            <person name="Iyer V.N."/>
            <person name="Pollard D.A."/>
            <person name="Sackton T.B."/>
            <person name="Larracuente A.M."/>
            <person name="Singh N.D."/>
            <person name="Abad J.P."/>
            <person name="Abt D.N."/>
            <person name="Adryan B."/>
            <person name="Aguade M."/>
            <person name="Akashi H."/>
            <person name="Anderson W.W."/>
            <person name="Aquadro C.F."/>
            <person name="Ardell D.H."/>
            <person name="Arguello R."/>
            <person name="Artieri C.G."/>
            <person name="Barbash D.A."/>
            <person name="Barker D."/>
            <person name="Barsanti P."/>
            <person name="Batterham P."/>
            <person name="Batzoglou S."/>
            <person name="Begun D."/>
            <person name="Bhutkar A."/>
            <person name="Blanco E."/>
            <person name="Bosak S.A."/>
            <person name="Bradley R.K."/>
            <person name="Brand A.D."/>
            <person name="Brent M.R."/>
            <person name="Brooks A.N."/>
            <person name="Brown R.H."/>
            <person name="Butlin R.K."/>
            <person name="Caggese C."/>
            <person name="Calvi B.R."/>
            <person name="Bernardo de Carvalho A."/>
            <person name="Caspi A."/>
            <person name="Castrezana S."/>
            <person name="Celniker S.E."/>
            <person name="Chang J.L."/>
            <person name="Chapple C."/>
            <person name="Chatterji S."/>
            <person name="Chinwalla A."/>
            <person name="Civetta A."/>
            <person name="Clifton S.W."/>
            <person name="Comeron J.M."/>
            <person name="Costello J.C."/>
            <person name="Coyne J.A."/>
            <person name="Daub J."/>
            <person name="David R.G."/>
            <person name="Delcher A.L."/>
            <person name="Delehaunty K."/>
            <person name="Do C.B."/>
            <person name="Ebling H."/>
            <person name="Edwards K."/>
            <person name="Eickbush T."/>
            <person name="Evans J.D."/>
            <person name="Filipski A."/>
            <person name="Findeiss S."/>
            <person name="Freyhult E."/>
            <person name="Fulton L."/>
            <person name="Fulton R."/>
            <person name="Garcia A.C."/>
            <person name="Gardiner A."/>
            <person name="Garfield D.A."/>
            <person name="Garvin B.E."/>
            <person name="Gibson G."/>
            <person name="Gilbert D."/>
            <person name="Gnerre S."/>
            <person name="Godfrey J."/>
            <person name="Good R."/>
            <person name="Gotea V."/>
            <person name="Gravely B."/>
            <person name="Greenberg A.J."/>
            <person name="Griffiths-Jones S."/>
            <person name="Gross S."/>
            <person name="Guigo R."/>
            <person name="Gustafson E.A."/>
            <person name="Haerty W."/>
            <person name="Hahn M.W."/>
            <person name="Halligan D.L."/>
            <person name="Halpern A.L."/>
            <person name="Halter G.M."/>
            <person name="Han M.V."/>
            <person name="Heger A."/>
            <person name="Hillier L."/>
            <person name="Hinrichs A.S."/>
            <person name="Holmes I."/>
            <person name="Hoskins R.A."/>
            <person name="Hubisz M.J."/>
            <person name="Hultmark D."/>
            <person name="Huntley M.A."/>
            <person name="Jaffe D.B."/>
            <person name="Jagadeeshan S."/>
            <person name="Jeck W.R."/>
            <person name="Johnson J."/>
            <person name="Jones C.D."/>
            <person name="Jordan W.C."/>
            <person name="Karpen G.H."/>
            <person name="Kataoka E."/>
            <person name="Keightley P.D."/>
            <person name="Kheradpour P."/>
            <person name="Kirkness E.F."/>
            <person name="Koerich L.B."/>
            <person name="Kristiansen K."/>
            <person name="Kudrna D."/>
            <person name="Kulathinal R.J."/>
            <person name="Kumar S."/>
            <person name="Kwok R."/>
            <person name="Lander E."/>
            <person name="Langley C.H."/>
            <person name="Lapoint R."/>
            <person name="Lazzaro B.P."/>
            <person name="Lee S.J."/>
            <person name="Levesque L."/>
            <person name="Li R."/>
            <person name="Lin C.F."/>
            <person name="Lin M.F."/>
            <person name="Lindblad-Toh K."/>
            <person name="Llopart A."/>
            <person name="Long M."/>
            <person name="Low L."/>
            <person name="Lozovsky E."/>
            <person name="Lu J."/>
            <person name="Luo M."/>
            <person name="Machado C.A."/>
            <person name="Makalowski W."/>
            <person name="Marzo M."/>
            <person name="Matsuda M."/>
            <person name="Matzkin L."/>
            <person name="McAllister B."/>
            <person name="McBride C.S."/>
            <person name="McKernan B."/>
            <person name="McKernan K."/>
            <person name="Mendez-Lago M."/>
            <person name="Minx P."/>
            <person name="Mollenhauer M.U."/>
            <person name="Montooth K."/>
            <person name="Mount S.M."/>
            <person name="Mu X."/>
            <person name="Myers E."/>
            <person name="Negre B."/>
            <person name="Newfeld S."/>
            <person name="Nielsen R."/>
            <person name="Noor M.A."/>
            <person name="O'Grady P."/>
            <person name="Pachter L."/>
            <person name="Papaceit M."/>
            <person name="Parisi M.J."/>
            <person name="Parisi M."/>
            <person name="Parts L."/>
            <person name="Pedersen J.S."/>
            <person name="Pesole G."/>
            <person name="Phillippy A.M."/>
            <person name="Ponting C.P."/>
            <person name="Pop M."/>
            <person name="Porcelli D."/>
            <person name="Powell J.R."/>
            <person name="Prohaska S."/>
            <person name="Pruitt K."/>
            <person name="Puig M."/>
            <person name="Quesneville H."/>
            <person name="Ram K.R."/>
            <person name="Rand D."/>
            <person name="Rasmussen M.D."/>
            <person name="Reed L.K."/>
            <person name="Reenan R."/>
            <person name="Reily A."/>
            <person name="Remington K.A."/>
            <person name="Rieger T.T."/>
            <person name="Ritchie M.G."/>
            <person name="Robin C."/>
            <person name="Rogers Y.H."/>
            <person name="Rohde C."/>
            <person name="Rozas J."/>
            <person name="Rubenfield M.J."/>
            <person name="Ruiz A."/>
            <person name="Russo S."/>
            <person name="Salzberg S.L."/>
            <person name="Sanchez-Gracia A."/>
            <person name="Saranga D.J."/>
            <person name="Sato H."/>
            <person name="Schaeffer S.W."/>
            <person name="Schatz M.C."/>
            <person name="Schlenke T."/>
            <person name="Schwartz R."/>
            <person name="Segarra C."/>
            <person name="Singh R.S."/>
            <person name="Sirot L."/>
            <person name="Sirota M."/>
            <person name="Sisneros N.B."/>
            <person name="Smith C.D."/>
            <person name="Smith T.F."/>
            <person name="Spieth J."/>
            <person name="Stage D.E."/>
            <person name="Stark A."/>
            <person name="Stephan W."/>
            <person name="Strausberg R.L."/>
            <person name="Strempel S."/>
            <person name="Sturgill D."/>
            <person name="Sutton G."/>
            <person name="Sutton G.G."/>
            <person name="Tao W."/>
            <person name="Teichmann S."/>
            <person name="Tobari Y.N."/>
            <person name="Tomimura Y."/>
            <person name="Tsolas J.M."/>
            <person name="Valente V.L."/>
            <person name="Venter E."/>
            <person name="Venter J.C."/>
            <person name="Vicario S."/>
            <person name="Vieira F.G."/>
            <person name="Vilella A.J."/>
            <person name="Villasante A."/>
            <person name="Walenz B."/>
            <person name="Wang J."/>
            <person name="Wasserman M."/>
            <person name="Watts T."/>
            <person name="Wilson D."/>
            <person name="Wilson R.K."/>
            <person name="Wing R.A."/>
            <person name="Wolfner M.F."/>
            <person name="Wong A."/>
            <person name="Wong G.K."/>
            <person name="Wu C.I."/>
            <person name="Wu G."/>
            <person name="Yamamoto D."/>
            <person name="Yang H.P."/>
            <person name="Yang S.P."/>
            <person name="Yorke J.A."/>
            <person name="Yoshida K."/>
            <person name="Zdobnov E."/>
            <person name="Zhang P."/>
            <person name="Zhang Y."/>
            <person name="Zimin A.V."/>
            <person name="Baldwin J."/>
            <person name="Abdouelleil A."/>
            <person name="Abdulkadir J."/>
            <person name="Abebe A."/>
            <person name="Abera B."/>
            <person name="Abreu J."/>
            <person name="Acer S.C."/>
            <person name="Aftuck L."/>
            <person name="Alexander A."/>
            <person name="An P."/>
            <person name="Anderson E."/>
            <person name="Anderson S."/>
            <person name="Arachi H."/>
            <person name="Azer M."/>
            <person name="Bachantsang P."/>
            <person name="Barry A."/>
            <person name="Bayul T."/>
            <person name="Berlin A."/>
            <person name="Bessette D."/>
            <person name="Bloom T."/>
            <person name="Blye J."/>
            <person name="Boguslavskiy L."/>
            <person name="Bonnet C."/>
            <person name="Boukhgalter B."/>
            <person name="Bourzgui I."/>
            <person name="Brown A."/>
            <person name="Cahill P."/>
            <person name="Channer S."/>
            <person name="Cheshatsang Y."/>
            <person name="Chuda L."/>
            <person name="Citroen M."/>
            <person name="Collymore A."/>
            <person name="Cooke P."/>
            <person name="Costello M."/>
            <person name="D'Aco K."/>
            <person name="Daza R."/>
            <person name="De Haan G."/>
            <person name="DeGray S."/>
            <person name="DeMaso C."/>
            <person name="Dhargay N."/>
            <person name="Dooley K."/>
            <person name="Dooley E."/>
            <person name="Doricent M."/>
            <person name="Dorje P."/>
            <person name="Dorjee K."/>
            <person name="Dupes A."/>
            <person name="Elong R."/>
            <person name="Falk J."/>
            <person name="Farina A."/>
            <person name="Faro S."/>
            <person name="Ferguson D."/>
            <person name="Fisher S."/>
            <person name="Foley C.D."/>
            <person name="Franke A."/>
            <person name="Friedrich D."/>
            <person name="Gadbois L."/>
            <person name="Gearin G."/>
            <person name="Gearin C.R."/>
            <person name="Giannoukos G."/>
            <person name="Goode T."/>
            <person name="Graham J."/>
            <person name="Grandbois E."/>
            <person name="Grewal S."/>
            <person name="Gyaltsen K."/>
            <person name="Hafez N."/>
            <person name="Hagos B."/>
            <person name="Hall J."/>
            <person name="Henson C."/>
            <person name="Hollinger A."/>
            <person name="Honan T."/>
            <person name="Huard M.D."/>
            <person name="Hughes L."/>
            <person name="Hurhula B."/>
            <person name="Husby M.E."/>
            <person name="Kamat A."/>
            <person name="Kanga B."/>
            <person name="Kashin S."/>
            <person name="Khazanovich D."/>
            <person name="Kisner P."/>
            <person name="Lance K."/>
            <person name="Lara M."/>
            <person name="Lee W."/>
            <person name="Lennon N."/>
            <person name="Letendre F."/>
            <person name="LeVine R."/>
            <person name="Lipovsky A."/>
            <person name="Liu X."/>
            <person name="Liu J."/>
            <person name="Liu S."/>
            <person name="Lokyitsang T."/>
            <person name="Lokyitsang Y."/>
            <person name="Lubonja R."/>
            <person name="Lui A."/>
            <person name="MacDonald P."/>
            <person name="Magnisalis V."/>
            <person name="Maru K."/>
            <person name="Matthews C."/>
            <person name="McCusker W."/>
            <person name="McDonough S."/>
            <person name="Mehta T."/>
            <person name="Meldrim J."/>
            <person name="Meneus L."/>
            <person name="Mihai O."/>
            <person name="Mihalev A."/>
            <person name="Mihova T."/>
            <person name="Mittelman R."/>
            <person name="Mlenga V."/>
            <person name="Montmayeur A."/>
            <person name="Mulrain L."/>
            <person name="Navidi A."/>
            <person name="Naylor J."/>
            <person name="Negash T."/>
            <person name="Nguyen T."/>
            <person name="Nguyen N."/>
            <person name="Nicol R."/>
            <person name="Norbu C."/>
            <person name="Norbu N."/>
            <person name="Novod N."/>
            <person name="O'Neill B."/>
            <person name="Osman S."/>
            <person name="Markiewicz E."/>
            <person name="Oyono O.L."/>
            <person name="Patti C."/>
            <person name="Phunkhang P."/>
            <person name="Pierre F."/>
            <person name="Priest M."/>
            <person name="Raghuraman S."/>
            <person name="Rege F."/>
            <person name="Reyes R."/>
            <person name="Rise C."/>
            <person name="Rogov P."/>
            <person name="Ross K."/>
            <person name="Ryan E."/>
            <person name="Settipalli S."/>
            <person name="Shea T."/>
            <person name="Sherpa N."/>
            <person name="Shi L."/>
            <person name="Shih D."/>
            <person name="Sparrow T."/>
            <person name="Spaulding J."/>
            <person name="Stalker J."/>
            <person name="Stange-Thomann N."/>
            <person name="Stavropoulos S."/>
            <person name="Stone C."/>
            <person name="Strader C."/>
            <person name="Tesfaye S."/>
            <person name="Thomson T."/>
            <person name="Thoulutsang Y."/>
            <person name="Thoulutsang D."/>
            <person name="Topham K."/>
            <person name="Topping I."/>
            <person name="Tsamla T."/>
            <person name="Vassiliev H."/>
            <person name="Vo A."/>
            <person name="Wangchuk T."/>
            <person name="Wangdi T."/>
            <person name="Weiand M."/>
            <person name="Wilkinson J."/>
            <person name="Wilson A."/>
            <person name="Yadav S."/>
            <person name="Young G."/>
            <person name="Yu Q."/>
            <person name="Zembek L."/>
            <person name="Zhong D."/>
            <person name="Zimmer A."/>
            <person name="Zwirko Z."/>
            <person name="Jaffe D.B."/>
            <person name="Alvarez P."/>
            <person name="Brockman W."/>
            <person name="Butler J."/>
            <person name="Chin C."/>
            <person name="Gnerre S."/>
            <person name="Grabherr M."/>
            <person name="Kleber M."/>
            <person name="Mauceli E."/>
            <person name="MacCallum I."/>
        </authorList>
    </citation>
    <scope>NUCLEOTIDE SEQUENCE [LARGE SCALE GENOMIC DNA]</scope>
    <source>
        <strain evidence="4">Tucson 14024-0371.13</strain>
    </source>
</reference>
<accession>B3N1J0</accession>
<dbReference type="eggNOG" id="KOG3646">
    <property type="taxonomic scope" value="Eukaryota"/>
</dbReference>
<dbReference type="AlphaFoldDB" id="B3N1J0"/>
<dbReference type="Proteomes" id="UP000007801">
    <property type="component" value="Unassembled WGS sequence"/>
</dbReference>
<dbReference type="FunFam" id="1.20.58.390:FF:000037">
    <property type="entry name" value="Nicotinic acetylcholine receptor subunit alpha6"/>
    <property type="match status" value="1"/>
</dbReference>
<dbReference type="OrthoDB" id="5975154at2759"/>
<organism evidence="3 4">
    <name type="scientific">Drosophila ananassae</name>
    <name type="common">Fruit fly</name>
    <dbReference type="NCBI Taxonomy" id="7217"/>
    <lineage>
        <taxon>Eukaryota</taxon>
        <taxon>Metazoa</taxon>
        <taxon>Ecdysozoa</taxon>
        <taxon>Arthropoda</taxon>
        <taxon>Hexapoda</taxon>
        <taxon>Insecta</taxon>
        <taxon>Pterygota</taxon>
        <taxon>Neoptera</taxon>
        <taxon>Endopterygota</taxon>
        <taxon>Diptera</taxon>
        <taxon>Brachycera</taxon>
        <taxon>Muscomorpha</taxon>
        <taxon>Ephydroidea</taxon>
        <taxon>Drosophilidae</taxon>
        <taxon>Drosophila</taxon>
        <taxon>Sophophora</taxon>
    </lineage>
</organism>
<evidence type="ECO:0000313" key="3">
    <source>
        <dbReference type="EMBL" id="EDV34916.2"/>
    </source>
</evidence>
<feature type="transmembrane region" description="Helical" evidence="1">
    <location>
        <begin position="21"/>
        <end position="51"/>
    </location>
</feature>
<feature type="domain" description="Neurotransmitter-gated ion-channel transmembrane" evidence="2">
    <location>
        <begin position="28"/>
        <end position="245"/>
    </location>
</feature>
<dbReference type="EMBL" id="CH902658">
    <property type="protein sequence ID" value="EDV34916.2"/>
    <property type="molecule type" value="Genomic_DNA"/>
</dbReference>
<dbReference type="Gene3D" id="1.20.58.390">
    <property type="entry name" value="Neurotransmitter-gated ion-channel transmembrane domain"/>
    <property type="match status" value="2"/>
</dbReference>
<keyword evidence="1" id="KW-0812">Transmembrane</keyword>
<dbReference type="InterPro" id="IPR006029">
    <property type="entry name" value="Neurotrans-gated_channel_TM"/>
</dbReference>
<dbReference type="InParanoid" id="B3N1J0"/>
<dbReference type="STRING" id="7217.B3N1J0"/>
<evidence type="ECO:0000256" key="1">
    <source>
        <dbReference type="SAM" id="Phobius"/>
    </source>
</evidence>
<dbReference type="Pfam" id="PF02932">
    <property type="entry name" value="Neur_chan_memb"/>
    <property type="match status" value="1"/>
</dbReference>
<sequence>MVVRSLDMPGFLALKYEISISLCNFCVLLGTYFNCIMFMVASSVVSTILILNYHHRNPDTHEMSEWIRVIFLYWLPCILRMQRPGQVGYECPPPPSASSTDDKKQHIQNVELKERSSKSLLANVLDIDDDFRGNHRCGNASFLHQPTYYRAMYRHDDDPSVGPVGHDTPVADSRIHEELSHNCLNSSVEYELALILKELRWITDQLKKEDETGDITRDWKFAAMVVDRLCLIIFTLFTIIATLAVLFSAPHFIFP</sequence>
<keyword evidence="1" id="KW-0472">Membrane</keyword>